<dbReference type="Pfam" id="PF13362">
    <property type="entry name" value="Toprim_3"/>
    <property type="match status" value="1"/>
</dbReference>
<reference evidence="2" key="1">
    <citation type="submission" date="2018-07" db="EMBL/GenBank/DDBJ databases">
        <authorList>
            <consortium name="GenomeTrakr network: Whole genome sequencing for foodborne pathogen traceback"/>
        </authorList>
    </citation>
    <scope>NUCLEOTIDE SEQUENCE [LARGE SCALE GENOMIC DNA]</scope>
    <source>
        <strain evidence="2">FDA00013282</strain>
    </source>
</reference>
<dbReference type="GO" id="GO:0008270">
    <property type="term" value="F:zinc ion binding"/>
    <property type="evidence" value="ECO:0007669"/>
    <property type="project" value="InterPro"/>
</dbReference>
<protein>
    <submittedName>
        <fullName evidence="2">DNA primase</fullName>
    </submittedName>
</protein>
<name>A0A403F6Z7_SALER</name>
<dbReference type="SMART" id="SM00778">
    <property type="entry name" value="Prim_Zn_Ribbon"/>
    <property type="match status" value="1"/>
</dbReference>
<proteinExistence type="predicted"/>
<organism evidence="2">
    <name type="scientific">Salmonella enterica</name>
    <name type="common">Salmonella choleraesuis</name>
    <dbReference type="NCBI Taxonomy" id="28901"/>
    <lineage>
        <taxon>Bacteria</taxon>
        <taxon>Pseudomonadati</taxon>
        <taxon>Pseudomonadota</taxon>
        <taxon>Gammaproteobacteria</taxon>
        <taxon>Enterobacterales</taxon>
        <taxon>Enterobacteriaceae</taxon>
        <taxon>Salmonella</taxon>
    </lineage>
</organism>
<dbReference type="GO" id="GO:0004386">
    <property type="term" value="F:helicase activity"/>
    <property type="evidence" value="ECO:0007669"/>
    <property type="project" value="InterPro"/>
</dbReference>
<dbReference type="EMBL" id="RTRY01000022">
    <property type="protein sequence ID" value="MJX48903.1"/>
    <property type="molecule type" value="Genomic_DNA"/>
</dbReference>
<dbReference type="InterPro" id="IPR034154">
    <property type="entry name" value="TOPRIM_DnaG/twinkle"/>
</dbReference>
<dbReference type="Proteomes" id="UP000885264">
    <property type="component" value="Unassembled WGS sequence"/>
</dbReference>
<dbReference type="InterPro" id="IPR013237">
    <property type="entry name" value="Phage_T7_Gp4_N"/>
</dbReference>
<dbReference type="InterPro" id="IPR006171">
    <property type="entry name" value="TOPRIM_dom"/>
</dbReference>
<dbReference type="SUPFAM" id="SSF57783">
    <property type="entry name" value="Zinc beta-ribbon"/>
    <property type="match status" value="1"/>
</dbReference>
<evidence type="ECO:0000313" key="2">
    <source>
        <dbReference type="EMBL" id="MJX48903.1"/>
    </source>
</evidence>
<comment type="caution">
    <text evidence="2">The sequence shown here is derived from an EMBL/GenBank/DDBJ whole genome shotgun (WGS) entry which is preliminary data.</text>
</comment>
<dbReference type="CDD" id="cd01029">
    <property type="entry name" value="TOPRIM_primases"/>
    <property type="match status" value="1"/>
</dbReference>
<dbReference type="AlphaFoldDB" id="A0A403F6Z7"/>
<dbReference type="Pfam" id="PF08273">
    <property type="entry name" value="Zn_Ribbon_Prim"/>
    <property type="match status" value="1"/>
</dbReference>
<accession>A0A403F6Z7</accession>
<sequence>MSYYVSAVSDRARNNWPKIFEQLGIFIPPNHRHGPCPCCGGKDRFRMDDLEGRGTWFCNQCGAGDGLDLASRFFGCALVAAAGMVQDMDPVPLVPPAREKSQALNIESRIKTLLRHCESGEAPYLTTRGWRRAQWLLTERSSRTICGVHFGAGTLVLPIRNTGAQLTGAQFIHPGGKKYLLPGSHLKDCFCPVHQASRNGRPEPWAPDNKPPEGIIITEGYATALAVSCLHHFPVVAALSAHNLKNVAIAFREQWPECHLILAGDNDCSQEKNTGLLNATAAAEVVKGCVVLPADTTLSDWDEFYRHYGESISRIVFNQQLPANLWS</sequence>
<evidence type="ECO:0000259" key="1">
    <source>
        <dbReference type="SMART" id="SM00778"/>
    </source>
</evidence>
<feature type="domain" description="DNA primase/helicase Gp4 N-terminal Bacteriophage T7-like" evidence="1">
    <location>
        <begin position="31"/>
        <end position="67"/>
    </location>
</feature>
<gene>
    <name evidence="2" type="ORF">DTA53_19045</name>
</gene>